<dbReference type="Proteomes" id="UP000008701">
    <property type="component" value="Chromosome"/>
</dbReference>
<name>A1BI53_CHLPD</name>
<organism evidence="1 2">
    <name type="scientific">Chlorobium phaeobacteroides (strain DSM 266 / SMG 266 / 2430)</name>
    <dbReference type="NCBI Taxonomy" id="290317"/>
    <lineage>
        <taxon>Bacteria</taxon>
        <taxon>Pseudomonadati</taxon>
        <taxon>Chlorobiota</taxon>
        <taxon>Chlorobiia</taxon>
        <taxon>Chlorobiales</taxon>
        <taxon>Chlorobiaceae</taxon>
        <taxon>Chlorobium/Pelodictyon group</taxon>
        <taxon>Chlorobium</taxon>
    </lineage>
</organism>
<dbReference type="RefSeq" id="WP_011745882.1">
    <property type="nucleotide sequence ID" value="NC_008639.1"/>
</dbReference>
<reference evidence="1 2" key="1">
    <citation type="submission" date="2006-12" db="EMBL/GenBank/DDBJ databases">
        <title>Complete sequence of Chlorobium phaeobacteroides DSM 266.</title>
        <authorList>
            <consortium name="US DOE Joint Genome Institute"/>
            <person name="Copeland A."/>
            <person name="Lucas S."/>
            <person name="Lapidus A."/>
            <person name="Barry K."/>
            <person name="Detter J.C."/>
            <person name="Glavina del Rio T."/>
            <person name="Hammon N."/>
            <person name="Israni S."/>
            <person name="Pitluck S."/>
            <person name="Goltsman E."/>
            <person name="Schmutz J."/>
            <person name="Larimer F."/>
            <person name="Land M."/>
            <person name="Hauser L."/>
            <person name="Mikhailova N."/>
            <person name="Li T."/>
            <person name="Overmann J."/>
            <person name="Bryant D.A."/>
            <person name="Richardson P."/>
        </authorList>
    </citation>
    <scope>NUCLEOTIDE SEQUENCE [LARGE SCALE GENOMIC DNA]</scope>
    <source>
        <strain evidence="1 2">DSM 266</strain>
    </source>
</reference>
<dbReference type="EMBL" id="CP000492">
    <property type="protein sequence ID" value="ABL66080.1"/>
    <property type="molecule type" value="Genomic_DNA"/>
</dbReference>
<gene>
    <name evidence="1" type="ordered locus">Cpha266_2068</name>
</gene>
<dbReference type="STRING" id="290317.Cpha266_2068"/>
<accession>A1BI53</accession>
<keyword evidence="2" id="KW-1185">Reference proteome</keyword>
<dbReference type="KEGG" id="cph:Cpha266_2068"/>
<dbReference type="HOGENOM" id="CLU_1105603_0_0_10"/>
<dbReference type="AlphaFoldDB" id="A1BI53"/>
<evidence type="ECO:0000313" key="1">
    <source>
        <dbReference type="EMBL" id="ABL66080.1"/>
    </source>
</evidence>
<protein>
    <submittedName>
        <fullName evidence="1">Uncharacterized protein</fullName>
    </submittedName>
</protein>
<sequence>MGEFDRPEWVPSEEELRAELCNAREIDWPAEASKEANRREQWMITAPDEYSEYMQGLSKDARNFPEIPLRYMDAPADWMGKSLEAILNQIQSSPEEYQGYITGMVNRYLTACFKRLGGKWPSDIWDGSGNPYFTRICYDFCCPEWVGDDDLLRKIIVLQKLQAMISERVGQAGGLKSDIPGGFEGFCVAKINEMPETVRDAFLNTNSGDSSYYKDGQEWKAEYNLTATRKIKSYQSPISRAKAYCKSLSED</sequence>
<proteinExistence type="predicted"/>
<evidence type="ECO:0000313" key="2">
    <source>
        <dbReference type="Proteomes" id="UP000008701"/>
    </source>
</evidence>